<protein>
    <recommendedName>
        <fullName evidence="10">L-threonylcarbamoyladenylate synthase</fullName>
        <ecNumber evidence="3">2.7.7.87</ecNumber>
    </recommendedName>
    <alternativeName>
        <fullName evidence="10">L-threonylcarbamoyladenylate synthase</fullName>
    </alternativeName>
</protein>
<proteinExistence type="inferred from homology"/>
<dbReference type="PANTHER" id="PTHR17490">
    <property type="entry name" value="SUA5"/>
    <property type="match status" value="1"/>
</dbReference>
<keyword evidence="6" id="KW-0819">tRNA processing</keyword>
<evidence type="ECO:0000256" key="4">
    <source>
        <dbReference type="ARBA" id="ARBA00022490"/>
    </source>
</evidence>
<evidence type="ECO:0000256" key="1">
    <source>
        <dbReference type="ARBA" id="ARBA00004496"/>
    </source>
</evidence>
<dbReference type="NCBIfam" id="TIGR00057">
    <property type="entry name" value="L-threonylcarbamoyladenylate synthase"/>
    <property type="match status" value="1"/>
</dbReference>
<organism evidence="13 14">
    <name type="scientific">Streptomyces viridiviolaceus</name>
    <dbReference type="NCBI Taxonomy" id="68282"/>
    <lineage>
        <taxon>Bacteria</taxon>
        <taxon>Bacillati</taxon>
        <taxon>Actinomycetota</taxon>
        <taxon>Actinomycetes</taxon>
        <taxon>Kitasatosporales</taxon>
        <taxon>Streptomycetaceae</taxon>
        <taxon>Streptomyces</taxon>
    </lineage>
</organism>
<dbReference type="Gene3D" id="3.90.870.10">
    <property type="entry name" value="DHBP synthase"/>
    <property type="match status" value="1"/>
</dbReference>
<evidence type="ECO:0000256" key="3">
    <source>
        <dbReference type="ARBA" id="ARBA00012584"/>
    </source>
</evidence>
<dbReference type="InterPro" id="IPR017945">
    <property type="entry name" value="DHBP_synth_RibB-like_a/b_dom"/>
</dbReference>
<accession>A0ABW2EBC5</accession>
<evidence type="ECO:0000256" key="9">
    <source>
        <dbReference type="ARBA" id="ARBA00022840"/>
    </source>
</evidence>
<evidence type="ECO:0000256" key="11">
    <source>
        <dbReference type="ARBA" id="ARBA00048366"/>
    </source>
</evidence>
<dbReference type="EMBL" id="JBHSYM010000073">
    <property type="protein sequence ID" value="MFC7016096.1"/>
    <property type="molecule type" value="Genomic_DNA"/>
</dbReference>
<keyword evidence="8" id="KW-0547">Nucleotide-binding</keyword>
<keyword evidence="9" id="KW-0067">ATP-binding</keyword>
<keyword evidence="7 13" id="KW-0548">Nucleotidyltransferase</keyword>
<reference evidence="14" key="1">
    <citation type="journal article" date="2019" name="Int. J. Syst. Evol. Microbiol.">
        <title>The Global Catalogue of Microorganisms (GCM) 10K type strain sequencing project: providing services to taxonomists for standard genome sequencing and annotation.</title>
        <authorList>
            <consortium name="The Broad Institute Genomics Platform"/>
            <consortium name="The Broad Institute Genome Sequencing Center for Infectious Disease"/>
            <person name="Wu L."/>
            <person name="Ma J."/>
        </authorList>
    </citation>
    <scope>NUCLEOTIDE SEQUENCE [LARGE SCALE GENOMIC DNA]</scope>
    <source>
        <strain evidence="14">JCM 4855</strain>
    </source>
</reference>
<dbReference type="PANTHER" id="PTHR17490:SF16">
    <property type="entry name" value="THREONYLCARBAMOYL-AMP SYNTHASE"/>
    <property type="match status" value="1"/>
</dbReference>
<comment type="similarity">
    <text evidence="2">Belongs to the SUA5 family.</text>
</comment>
<dbReference type="EC" id="2.7.7.87" evidence="3"/>
<keyword evidence="5 13" id="KW-0808">Transferase</keyword>
<feature type="domain" description="YrdC-like" evidence="12">
    <location>
        <begin position="13"/>
        <end position="198"/>
    </location>
</feature>
<dbReference type="Proteomes" id="UP001596409">
    <property type="component" value="Unassembled WGS sequence"/>
</dbReference>
<dbReference type="PROSITE" id="PS51163">
    <property type="entry name" value="YRDC"/>
    <property type="match status" value="1"/>
</dbReference>
<evidence type="ECO:0000256" key="6">
    <source>
        <dbReference type="ARBA" id="ARBA00022694"/>
    </source>
</evidence>
<dbReference type="RefSeq" id="WP_189878892.1">
    <property type="nucleotide sequence ID" value="NZ_BMWA01000030.1"/>
</dbReference>
<dbReference type="GO" id="GO:0061710">
    <property type="term" value="F:L-threonylcarbamoyladenylate synthase"/>
    <property type="evidence" value="ECO:0007669"/>
    <property type="project" value="UniProtKB-EC"/>
</dbReference>
<keyword evidence="14" id="KW-1185">Reference proteome</keyword>
<evidence type="ECO:0000256" key="10">
    <source>
        <dbReference type="ARBA" id="ARBA00029774"/>
    </source>
</evidence>
<dbReference type="Pfam" id="PF01300">
    <property type="entry name" value="Sua5_yciO_yrdC"/>
    <property type="match status" value="1"/>
</dbReference>
<evidence type="ECO:0000256" key="8">
    <source>
        <dbReference type="ARBA" id="ARBA00022741"/>
    </source>
</evidence>
<keyword evidence="4" id="KW-0963">Cytoplasm</keyword>
<evidence type="ECO:0000256" key="5">
    <source>
        <dbReference type="ARBA" id="ARBA00022679"/>
    </source>
</evidence>
<evidence type="ECO:0000256" key="2">
    <source>
        <dbReference type="ARBA" id="ARBA00007663"/>
    </source>
</evidence>
<comment type="catalytic activity">
    <reaction evidence="11">
        <text>L-threonine + hydrogencarbonate + ATP = L-threonylcarbamoyladenylate + diphosphate + H2O</text>
        <dbReference type="Rhea" id="RHEA:36407"/>
        <dbReference type="ChEBI" id="CHEBI:15377"/>
        <dbReference type="ChEBI" id="CHEBI:17544"/>
        <dbReference type="ChEBI" id="CHEBI:30616"/>
        <dbReference type="ChEBI" id="CHEBI:33019"/>
        <dbReference type="ChEBI" id="CHEBI:57926"/>
        <dbReference type="ChEBI" id="CHEBI:73682"/>
        <dbReference type="EC" id="2.7.7.87"/>
    </reaction>
</comment>
<evidence type="ECO:0000259" key="12">
    <source>
        <dbReference type="PROSITE" id="PS51163"/>
    </source>
</evidence>
<evidence type="ECO:0000313" key="13">
    <source>
        <dbReference type="EMBL" id="MFC7016096.1"/>
    </source>
</evidence>
<comment type="caution">
    <text evidence="13">The sequence shown here is derived from an EMBL/GenBank/DDBJ whole genome shotgun (WGS) entry which is preliminary data.</text>
</comment>
<comment type="subcellular location">
    <subcellularLocation>
        <location evidence="1">Cytoplasm</location>
    </subcellularLocation>
</comment>
<dbReference type="InterPro" id="IPR006070">
    <property type="entry name" value="Sua5-like_dom"/>
</dbReference>
<gene>
    <name evidence="13" type="ORF">ACFQMH_31250</name>
</gene>
<name>A0ABW2EBC5_9ACTN</name>
<evidence type="ECO:0000256" key="7">
    <source>
        <dbReference type="ARBA" id="ARBA00022695"/>
    </source>
</evidence>
<dbReference type="InterPro" id="IPR050156">
    <property type="entry name" value="TC-AMP_synthase_SUA5"/>
</dbReference>
<sequence length="221" mass="23110">MYLHDCQDTQTRRTGLAYAADMLRAGELVVFPTDTLYAVGADAFNEKAVHALLAAKHRGGDKPASVLVGDPTALDALAAHVPPAGRQLIDAFWPGALSLVVPAAASLTCDLGQTHGTVMVRMPQHPVALELLRKTGPLAQSSANLTGHPPATTAEQACTYFGAAVRVYLDGGTTRNRPSTIVDVTKGDNPVILRDGAVPHDQIAAVLRQQGPASALQGPKN</sequence>
<evidence type="ECO:0000313" key="14">
    <source>
        <dbReference type="Proteomes" id="UP001596409"/>
    </source>
</evidence>
<dbReference type="SUPFAM" id="SSF55821">
    <property type="entry name" value="YrdC/RibB"/>
    <property type="match status" value="1"/>
</dbReference>